<accession>A0AAJ7WWS9</accession>
<dbReference type="PANTHER" id="PTHR13268:SF0">
    <property type="entry name" value="BCAS3 MICROTUBULE ASSOCIATED CELL MIGRATION FACTOR"/>
    <property type="match status" value="1"/>
</dbReference>
<keyword evidence="10" id="KW-0805">Transcription regulation</keyword>
<evidence type="ECO:0000256" key="9">
    <source>
        <dbReference type="ARBA" id="ARBA00022990"/>
    </source>
</evidence>
<evidence type="ECO:0000256" key="16">
    <source>
        <dbReference type="ARBA" id="ARBA00074831"/>
    </source>
</evidence>
<feature type="compositionally biased region" description="Low complexity" evidence="17">
    <location>
        <begin position="508"/>
        <end position="520"/>
    </location>
</feature>
<comment type="subcellular location">
    <subcellularLocation>
        <location evidence="2">Cytoplasm</location>
        <location evidence="2">Cytoskeleton</location>
    </subcellularLocation>
    <subcellularLocation>
        <location evidence="1">Nucleus</location>
    </subcellularLocation>
    <subcellularLocation>
        <location evidence="3">Preautophagosomal structure</location>
    </subcellularLocation>
</comment>
<dbReference type="InterPro" id="IPR048382">
    <property type="entry name" value="BCAS3_WD40"/>
</dbReference>
<dbReference type="Proteomes" id="UP001318040">
    <property type="component" value="Chromosome 19"/>
</dbReference>
<dbReference type="KEGG" id="pmrn:116943715"/>
<dbReference type="InterPro" id="IPR036322">
    <property type="entry name" value="WD40_repeat_dom_sf"/>
</dbReference>
<evidence type="ECO:0000313" key="21">
    <source>
        <dbReference type="RefSeq" id="XP_032812707.1"/>
    </source>
</evidence>
<dbReference type="InterPro" id="IPR001680">
    <property type="entry name" value="WD40_rpt"/>
</dbReference>
<dbReference type="SUPFAM" id="SSF50978">
    <property type="entry name" value="WD40 repeat-like"/>
    <property type="match status" value="1"/>
</dbReference>
<feature type="compositionally biased region" description="Gly residues" evidence="17">
    <location>
        <begin position="491"/>
        <end position="507"/>
    </location>
</feature>
<evidence type="ECO:0000259" key="19">
    <source>
        <dbReference type="Pfam" id="PF21034"/>
    </source>
</evidence>
<evidence type="ECO:0000259" key="18">
    <source>
        <dbReference type="Pfam" id="PF12490"/>
    </source>
</evidence>
<keyword evidence="9" id="KW-0007">Acetylation</keyword>
<evidence type="ECO:0000313" key="22">
    <source>
        <dbReference type="RefSeq" id="XP_032812708.1"/>
    </source>
</evidence>
<sequence>MESPWRASRCSAGGAIVRPQPETEQSYMDSVFTFIQDVVPQQAYAGSPVTDEKERVVWVRFEKADLNDVSRNPELWEGGGGASTPPLLLMLGYNTGMHIWGLPVSGEAQELYSVRSGPVRCARLLPTPHSGVDRKDLFADKRPLLATCDGASSTGSQPYCGVEVRSLRTGEVVKSIQFKTPIFNLHANHRVLVVALQEKLAAFDSRTLVKTFFITSCYPSPGPNPNPLALGSRWLAYADTKVGARYLVQRHQTYGGVSGDAVQSYTATVISAAKTIRSGLSLFGEAVGRLAGGVRGTGMGPGGCEEDGGPPPTPRRHAHLPGIVTIIDTECVRHGQVEVCEEGEGDGVVAHFPAHDGTPISAMTFDPSGLLLVTADAQGHDFHVFRVMAHPLVSAQAAVHHLYTLHRGDTDAQVQDLSVSDDGRWVCACTLRGTCHVFAVCPYGGVSCVRTHTTPRVANRLSRFHKSAGLDEMGPISLQLHQVQQMQLQHGAGGSGAGGAGGAGAGISAGSPAPSPGASPHHGKLTRQEVLSSRSSFSYGNPRLPPFPHPGVTIPLAQVKQPLTLGSLTTGPGLFATGCLAITPPCKGAPRTSPQPTGGVREVCVSACFAPSHSPFNTAAHTREKEAHAVAGSLFVLCSVGSLVEHTLEPHPAVGVTRICDDTPLELSCTPHANWGVARSTHWAELRPPFHTTHPLMLAADAVQDAPTLPSGVCARAGRGSSESLTSEPEDEEDDEWLSQVEIVTHSGPHRRLWMGPQFTFKTLQLPPGQTMLVSSNSSALLSHTAPESAHATHAAHAPHSDTLDVCSLRLQPVRSDPVCMPARASTLEIEAGSGMFELEVCGSWPDAQHRAWVCDPGDEALRERIADAMMESPGGNMHTTRELQREGSIETLSNSSGSTSGSLPRRYDSSLPTL</sequence>
<comment type="similarity">
    <text evidence="14">Belongs to the BCAS3 family.</text>
</comment>
<dbReference type="InterPro" id="IPR045142">
    <property type="entry name" value="BCAS3-like"/>
</dbReference>
<keyword evidence="12" id="KW-0206">Cytoskeleton</keyword>
<keyword evidence="11" id="KW-0804">Transcription</keyword>
<feature type="compositionally biased region" description="Low complexity" evidence="17">
    <location>
        <begin position="892"/>
        <end position="904"/>
    </location>
</feature>
<keyword evidence="4" id="KW-0963">Cytoplasm</keyword>
<evidence type="ECO:0000256" key="3">
    <source>
        <dbReference type="ARBA" id="ARBA00004329"/>
    </source>
</evidence>
<reference evidence="21 22" key="1">
    <citation type="submission" date="2025-04" db="UniProtKB">
        <authorList>
            <consortium name="RefSeq"/>
        </authorList>
    </citation>
    <scope>IDENTIFICATION</scope>
    <source>
        <tissue evidence="21 22">Sperm</tissue>
    </source>
</reference>
<dbReference type="GO" id="GO:0006914">
    <property type="term" value="P:autophagy"/>
    <property type="evidence" value="ECO:0007669"/>
    <property type="project" value="InterPro"/>
</dbReference>
<dbReference type="Gene3D" id="2.130.10.10">
    <property type="entry name" value="YVTN repeat-like/Quinoprotein amine dehydrogenase"/>
    <property type="match status" value="1"/>
</dbReference>
<evidence type="ECO:0000256" key="5">
    <source>
        <dbReference type="ARBA" id="ARBA00022499"/>
    </source>
</evidence>
<evidence type="ECO:0000256" key="4">
    <source>
        <dbReference type="ARBA" id="ARBA00022490"/>
    </source>
</evidence>
<dbReference type="CTD" id="54828"/>
<dbReference type="RefSeq" id="XP_032812707.1">
    <property type="nucleotide sequence ID" value="XM_032956816.1"/>
</dbReference>
<feature type="compositionally biased region" description="Polar residues" evidence="17">
    <location>
        <begin position="529"/>
        <end position="539"/>
    </location>
</feature>
<dbReference type="RefSeq" id="XP_032812708.1">
    <property type="nucleotide sequence ID" value="XM_032956817.1"/>
</dbReference>
<proteinExistence type="inferred from homology"/>
<dbReference type="GO" id="GO:0042594">
    <property type="term" value="P:response to starvation"/>
    <property type="evidence" value="ECO:0007669"/>
    <property type="project" value="TreeGrafter"/>
</dbReference>
<evidence type="ECO:0000256" key="7">
    <source>
        <dbReference type="ARBA" id="ARBA00022657"/>
    </source>
</evidence>
<dbReference type="Pfam" id="PF21034">
    <property type="entry name" value="BCAS3_WD40"/>
    <property type="match status" value="1"/>
</dbReference>
<keyword evidence="13" id="KW-0539">Nucleus</keyword>
<feature type="region of interest" description="Disordered" evidence="17">
    <location>
        <begin position="485"/>
        <end position="544"/>
    </location>
</feature>
<organism evidence="20 21">
    <name type="scientific">Petromyzon marinus</name>
    <name type="common">Sea lamprey</name>
    <dbReference type="NCBI Taxonomy" id="7757"/>
    <lineage>
        <taxon>Eukaryota</taxon>
        <taxon>Metazoa</taxon>
        <taxon>Chordata</taxon>
        <taxon>Craniata</taxon>
        <taxon>Vertebrata</taxon>
        <taxon>Cyclostomata</taxon>
        <taxon>Hyperoartia</taxon>
        <taxon>Petromyzontiformes</taxon>
        <taxon>Petromyzontidae</taxon>
        <taxon>Petromyzon</taxon>
    </lineage>
</organism>
<keyword evidence="5" id="KW-1017">Isopeptide bond</keyword>
<dbReference type="GO" id="GO:0005634">
    <property type="term" value="C:nucleus"/>
    <property type="evidence" value="ECO:0007669"/>
    <property type="project" value="UniProtKB-SubCell"/>
</dbReference>
<feature type="domain" description="BCAS3 WD40" evidence="19">
    <location>
        <begin position="54"/>
        <end position="563"/>
    </location>
</feature>
<evidence type="ECO:0000256" key="11">
    <source>
        <dbReference type="ARBA" id="ARBA00023163"/>
    </source>
</evidence>
<dbReference type="GO" id="GO:0005856">
    <property type="term" value="C:cytoskeleton"/>
    <property type="evidence" value="ECO:0007669"/>
    <property type="project" value="UniProtKB-SubCell"/>
</dbReference>
<evidence type="ECO:0000256" key="8">
    <source>
        <dbReference type="ARBA" id="ARBA00022843"/>
    </source>
</evidence>
<evidence type="ECO:0000313" key="20">
    <source>
        <dbReference type="Proteomes" id="UP001318040"/>
    </source>
</evidence>
<evidence type="ECO:0000256" key="10">
    <source>
        <dbReference type="ARBA" id="ARBA00023015"/>
    </source>
</evidence>
<gene>
    <name evidence="21 22" type="primary">BCAS3</name>
</gene>
<evidence type="ECO:0000256" key="2">
    <source>
        <dbReference type="ARBA" id="ARBA00004245"/>
    </source>
</evidence>
<evidence type="ECO:0000256" key="12">
    <source>
        <dbReference type="ARBA" id="ARBA00023212"/>
    </source>
</evidence>
<keyword evidence="20" id="KW-1185">Reference proteome</keyword>
<feature type="region of interest" description="Disordered" evidence="17">
    <location>
        <begin position="711"/>
        <end position="734"/>
    </location>
</feature>
<feature type="compositionally biased region" description="Basic and acidic residues" evidence="17">
    <location>
        <begin position="880"/>
        <end position="889"/>
    </location>
</feature>
<dbReference type="GO" id="GO:0001525">
    <property type="term" value="P:angiogenesis"/>
    <property type="evidence" value="ECO:0007669"/>
    <property type="project" value="UniProtKB-KW"/>
</dbReference>
<evidence type="ECO:0000256" key="1">
    <source>
        <dbReference type="ARBA" id="ARBA00004123"/>
    </source>
</evidence>
<dbReference type="PANTHER" id="PTHR13268">
    <property type="entry name" value="BREAST CARCINOMA AMPLIFIED SEQUENCE 3"/>
    <property type="match status" value="1"/>
</dbReference>
<dbReference type="Pfam" id="PF12490">
    <property type="entry name" value="BCAS3"/>
    <property type="match status" value="1"/>
</dbReference>
<keyword evidence="7" id="KW-0037">Angiogenesis</keyword>
<dbReference type="AlphaFoldDB" id="A0AAJ7WWS9"/>
<name>A0AAJ7WWS9_PETMA</name>
<feature type="domain" description="BCAS3" evidence="18">
    <location>
        <begin position="661"/>
        <end position="769"/>
    </location>
</feature>
<evidence type="ECO:0000256" key="17">
    <source>
        <dbReference type="SAM" id="MobiDB-lite"/>
    </source>
</evidence>
<evidence type="ECO:0000256" key="14">
    <source>
        <dbReference type="ARBA" id="ARBA00061169"/>
    </source>
</evidence>
<dbReference type="GO" id="GO:0000407">
    <property type="term" value="C:phagophore assembly site"/>
    <property type="evidence" value="ECO:0007669"/>
    <property type="project" value="UniProtKB-SubCell"/>
</dbReference>
<dbReference type="GeneID" id="116943715"/>
<comment type="subunit">
    <text evidence="15">Interacts with histone H3, ESR1, KAT2B and PELP1; the interactions occur in a estrogen-dependent manner. Interacts with beta-tubulin and VIM. Interacts (via C-terminal) with PHAF1; the interaction is requrired for the association with the phagophore.</text>
</comment>
<evidence type="ECO:0000256" key="6">
    <source>
        <dbReference type="ARBA" id="ARBA00022553"/>
    </source>
</evidence>
<feature type="region of interest" description="Disordered" evidence="17">
    <location>
        <begin position="871"/>
        <end position="915"/>
    </location>
</feature>
<keyword evidence="6" id="KW-0597">Phosphoprotein</keyword>
<protein>
    <recommendedName>
        <fullName evidence="16">BCAS3 microtubule associated cell migration factor</fullName>
    </recommendedName>
</protein>
<dbReference type="InterPro" id="IPR015943">
    <property type="entry name" value="WD40/YVTN_repeat-like_dom_sf"/>
</dbReference>
<keyword evidence="8" id="KW-0832">Ubl conjugation</keyword>
<dbReference type="SMART" id="SM00320">
    <property type="entry name" value="WD40"/>
    <property type="match status" value="2"/>
</dbReference>
<evidence type="ECO:0000256" key="13">
    <source>
        <dbReference type="ARBA" id="ARBA00023242"/>
    </source>
</evidence>
<dbReference type="FunFam" id="2.130.10.10:FF:000422">
    <property type="entry name" value="BCAS3 microtubule-associated cell migration factor"/>
    <property type="match status" value="1"/>
</dbReference>
<evidence type="ECO:0000256" key="15">
    <source>
        <dbReference type="ARBA" id="ARBA00066095"/>
    </source>
</evidence>
<dbReference type="InterPro" id="IPR022175">
    <property type="entry name" value="BCAS3_dom"/>
</dbReference>